<reference evidence="1 2" key="1">
    <citation type="submission" date="2018-05" db="EMBL/GenBank/DDBJ databases">
        <title>Draft genome sequence of Scytalidium lignicola DSM 105466, a ubiquitous saprotrophic fungus.</title>
        <authorList>
            <person name="Buettner E."/>
            <person name="Gebauer A.M."/>
            <person name="Hofrichter M."/>
            <person name="Liers C."/>
            <person name="Kellner H."/>
        </authorList>
    </citation>
    <scope>NUCLEOTIDE SEQUENCE [LARGE SCALE GENOMIC DNA]</scope>
    <source>
        <strain evidence="1 2">DSM 105466</strain>
    </source>
</reference>
<evidence type="ECO:0000313" key="2">
    <source>
        <dbReference type="Proteomes" id="UP000258309"/>
    </source>
</evidence>
<feature type="non-terminal residue" evidence="1">
    <location>
        <position position="1"/>
    </location>
</feature>
<comment type="caution">
    <text evidence="1">The sequence shown here is derived from an EMBL/GenBank/DDBJ whole genome shotgun (WGS) entry which is preliminary data.</text>
</comment>
<dbReference type="OrthoDB" id="4354287at2759"/>
<protein>
    <submittedName>
        <fullName evidence="1">Uncharacterized protein</fullName>
    </submittedName>
</protein>
<feature type="non-terminal residue" evidence="1">
    <location>
        <position position="373"/>
    </location>
</feature>
<keyword evidence="2" id="KW-1185">Reference proteome</keyword>
<name>A0A3E2HEN8_SCYLI</name>
<accession>A0A3E2HEN8</accession>
<dbReference type="EMBL" id="NCSJ02000072">
    <property type="protein sequence ID" value="RFU31623.1"/>
    <property type="molecule type" value="Genomic_DNA"/>
</dbReference>
<gene>
    <name evidence="1" type="ORF">B7463_g4728</name>
</gene>
<organism evidence="1 2">
    <name type="scientific">Scytalidium lignicola</name>
    <name type="common">Hyphomycete</name>
    <dbReference type="NCBI Taxonomy" id="5539"/>
    <lineage>
        <taxon>Eukaryota</taxon>
        <taxon>Fungi</taxon>
        <taxon>Dikarya</taxon>
        <taxon>Ascomycota</taxon>
        <taxon>Pezizomycotina</taxon>
        <taxon>Leotiomycetes</taxon>
        <taxon>Leotiomycetes incertae sedis</taxon>
        <taxon>Scytalidium</taxon>
    </lineage>
</organism>
<dbReference type="AlphaFoldDB" id="A0A3E2HEN8"/>
<dbReference type="OMA" id="RTHWEAF"/>
<dbReference type="STRING" id="5539.A0A3E2HEN8"/>
<dbReference type="Proteomes" id="UP000258309">
    <property type="component" value="Unassembled WGS sequence"/>
</dbReference>
<sequence length="373" mass="41329">MSRMAFAFGEGNSYFYDGPLCWDRFNVLQEVENLFQGLHTVIDLYSITFSPNGSFYIGYIHNNLNVKYVDGCLHANLPKELQTWLGEKDKHKEYDPHLGRVVEKSSIARDIATMRVWLGPNNSFYAQDKTGYTLGNLPENATRIIESYRKKGDYVKNLALGYGSSYFVIFQSGLCCYDLSGCSKQLDKFMDKRPRSQTYFIEDFEYISVSPFEPNRYIVFFKDGTYYCSFPQSWQQRCSQISKSNSEFLRSQHTNIVRLPRAQEKYFASILAESSVEAEAGGMAAISLDQSQSTTAASTHAASSTFHTNTNVDASGHIPTVANPVSTFHAGTWADTTNLDTVSYATTGGSYGGYSDGGSASFGGDGGGAIGGF</sequence>
<evidence type="ECO:0000313" key="1">
    <source>
        <dbReference type="EMBL" id="RFU31623.1"/>
    </source>
</evidence>
<proteinExistence type="predicted"/>